<dbReference type="Proteomes" id="UP001217838">
    <property type="component" value="Unassembled WGS sequence"/>
</dbReference>
<organism evidence="1 2">
    <name type="scientific">Nannocystis radixulma</name>
    <dbReference type="NCBI Taxonomy" id="2995305"/>
    <lineage>
        <taxon>Bacteria</taxon>
        <taxon>Pseudomonadati</taxon>
        <taxon>Myxococcota</taxon>
        <taxon>Polyangia</taxon>
        <taxon>Nannocystales</taxon>
        <taxon>Nannocystaceae</taxon>
        <taxon>Nannocystis</taxon>
    </lineage>
</organism>
<protein>
    <recommendedName>
        <fullName evidence="3">DUF4375 domain-containing protein</fullName>
    </recommendedName>
</protein>
<evidence type="ECO:0000313" key="2">
    <source>
        <dbReference type="Proteomes" id="UP001217838"/>
    </source>
</evidence>
<dbReference type="RefSeq" id="WP_271995035.1">
    <property type="nucleotide sequence ID" value="NZ_JAQNDN010000001.1"/>
</dbReference>
<keyword evidence="2" id="KW-1185">Reference proteome</keyword>
<accession>A0ABT5AZ52</accession>
<reference evidence="1 2" key="1">
    <citation type="submission" date="2022-11" db="EMBL/GenBank/DDBJ databases">
        <title>Minimal conservation of predation-associated metabolite biosynthetic gene clusters underscores biosynthetic potential of Myxococcota including descriptions for ten novel species: Archangium lansinium sp. nov., Myxococcus landrumus sp. nov., Nannocystis bai.</title>
        <authorList>
            <person name="Ahearne A."/>
            <person name="Stevens C."/>
            <person name="Dowd S."/>
        </authorList>
    </citation>
    <scope>NUCLEOTIDE SEQUENCE [LARGE SCALE GENOMIC DNA]</scope>
    <source>
        <strain evidence="1 2">NCELM</strain>
    </source>
</reference>
<evidence type="ECO:0000313" key="1">
    <source>
        <dbReference type="EMBL" id="MDC0667127.1"/>
    </source>
</evidence>
<evidence type="ECO:0008006" key="3">
    <source>
        <dbReference type="Google" id="ProtNLM"/>
    </source>
</evidence>
<comment type="caution">
    <text evidence="1">The sequence shown here is derived from an EMBL/GenBank/DDBJ whole genome shotgun (WGS) entry which is preliminary data.</text>
</comment>
<gene>
    <name evidence="1" type="ORF">POL58_05230</name>
</gene>
<sequence length="125" mass="14319">MTDEDRRKRLAELDAAADELYQASQGDQNRISQIWWEREDAHPLDHVEVLSADIGGYVSRIIRGGEFTSIGEAIRHLRKLVVLDDPTLRTFFESHSGEFPDLLRYLRLLEEIRGEAIAILLDAES</sequence>
<name>A0ABT5AZ52_9BACT</name>
<dbReference type="EMBL" id="JAQNDN010000001">
    <property type="protein sequence ID" value="MDC0667127.1"/>
    <property type="molecule type" value="Genomic_DNA"/>
</dbReference>
<proteinExistence type="predicted"/>